<dbReference type="InterPro" id="IPR003599">
    <property type="entry name" value="Ig_sub"/>
</dbReference>
<dbReference type="GO" id="GO:0005886">
    <property type="term" value="C:plasma membrane"/>
    <property type="evidence" value="ECO:0007669"/>
    <property type="project" value="TreeGrafter"/>
</dbReference>
<sequence length="217" mass="24170">CYPHDPNPGQKCCDMEIFLFPAGTDSVSTVTMVSVQRGGFVTIPCYYKDRHKTKVKYWCKWSPCTPIVRTDSPQEGKVSIRDDPDQRVFTVTINNLTSGDSGTYSCGVKISEHSDAQASLSLSVTDGKIVQCRYRNHYDKGKWCKIGGSCVSMTSESLDLRSVLIRNDRVNKVFSVTMRGLERKDTGWYWCDAGGLQIPVHITVSQTTTTTTSTEGK</sequence>
<dbReference type="GeneTree" id="ENSGT00950000182977"/>
<dbReference type="SMART" id="SM00406">
    <property type="entry name" value="IGv"/>
    <property type="match status" value="1"/>
</dbReference>
<dbReference type="AlphaFoldDB" id="A0A3B3R285"/>
<evidence type="ECO:0000313" key="6">
    <source>
        <dbReference type="Proteomes" id="UP000261540"/>
    </source>
</evidence>
<evidence type="ECO:0000256" key="2">
    <source>
        <dbReference type="ARBA" id="ARBA00022692"/>
    </source>
</evidence>
<reference evidence="5" key="2">
    <citation type="submission" date="2025-09" db="UniProtKB">
        <authorList>
            <consortium name="Ensembl"/>
        </authorList>
    </citation>
    <scope>IDENTIFICATION</scope>
</reference>
<dbReference type="Gene3D" id="2.60.40.10">
    <property type="entry name" value="Immunoglobulins"/>
    <property type="match status" value="2"/>
</dbReference>
<dbReference type="InterPro" id="IPR007110">
    <property type="entry name" value="Ig-like_dom"/>
</dbReference>
<dbReference type="InterPro" id="IPR050671">
    <property type="entry name" value="CD300_family_receptors"/>
</dbReference>
<dbReference type="InterPro" id="IPR013106">
    <property type="entry name" value="Ig_V-set"/>
</dbReference>
<keyword evidence="2" id="KW-0812">Transmembrane</keyword>
<dbReference type="PANTHER" id="PTHR11860:SF87">
    <property type="entry name" value="CMRF35-LIKE MOLECULE 8"/>
    <property type="match status" value="1"/>
</dbReference>
<organism evidence="5 6">
    <name type="scientific">Paramormyrops kingsleyae</name>
    <dbReference type="NCBI Taxonomy" id="1676925"/>
    <lineage>
        <taxon>Eukaryota</taxon>
        <taxon>Metazoa</taxon>
        <taxon>Chordata</taxon>
        <taxon>Craniata</taxon>
        <taxon>Vertebrata</taxon>
        <taxon>Euteleostomi</taxon>
        <taxon>Actinopterygii</taxon>
        <taxon>Neopterygii</taxon>
        <taxon>Teleostei</taxon>
        <taxon>Osteoglossocephala</taxon>
        <taxon>Osteoglossomorpha</taxon>
        <taxon>Osteoglossiformes</taxon>
        <taxon>Mormyridae</taxon>
        <taxon>Paramormyrops</taxon>
    </lineage>
</organism>
<dbReference type="SUPFAM" id="SSF48726">
    <property type="entry name" value="Immunoglobulin"/>
    <property type="match status" value="2"/>
</dbReference>
<proteinExistence type="predicted"/>
<comment type="subcellular location">
    <subcellularLocation>
        <location evidence="1">Membrane</location>
    </subcellularLocation>
</comment>
<dbReference type="PROSITE" id="PS50835">
    <property type="entry name" value="IG_LIKE"/>
    <property type="match status" value="1"/>
</dbReference>
<protein>
    <recommendedName>
        <fullName evidence="4">Ig-like domain-containing protein</fullName>
    </recommendedName>
</protein>
<evidence type="ECO:0000313" key="5">
    <source>
        <dbReference type="Ensembl" id="ENSPKIP00000012488.1"/>
    </source>
</evidence>
<dbReference type="GO" id="GO:0004888">
    <property type="term" value="F:transmembrane signaling receptor activity"/>
    <property type="evidence" value="ECO:0007669"/>
    <property type="project" value="TreeGrafter"/>
</dbReference>
<evidence type="ECO:0000256" key="1">
    <source>
        <dbReference type="ARBA" id="ARBA00004370"/>
    </source>
</evidence>
<keyword evidence="6" id="KW-1185">Reference proteome</keyword>
<dbReference type="InterPro" id="IPR036179">
    <property type="entry name" value="Ig-like_dom_sf"/>
</dbReference>
<dbReference type="Ensembl" id="ENSPKIT00000036885.1">
    <property type="protein sequence ID" value="ENSPKIP00000012488.1"/>
    <property type="gene ID" value="ENSPKIG00000000267.1"/>
</dbReference>
<evidence type="ECO:0000256" key="3">
    <source>
        <dbReference type="ARBA" id="ARBA00023136"/>
    </source>
</evidence>
<keyword evidence="3" id="KW-0472">Membrane</keyword>
<accession>A0A3B3R285</accession>
<dbReference type="Pfam" id="PF07686">
    <property type="entry name" value="V-set"/>
    <property type="match status" value="1"/>
</dbReference>
<name>A0A3B3R285_9TELE</name>
<reference evidence="5" key="1">
    <citation type="submission" date="2025-08" db="UniProtKB">
        <authorList>
            <consortium name="Ensembl"/>
        </authorList>
    </citation>
    <scope>IDENTIFICATION</scope>
</reference>
<dbReference type="SMART" id="SM00409">
    <property type="entry name" value="IG"/>
    <property type="match status" value="2"/>
</dbReference>
<evidence type="ECO:0000259" key="4">
    <source>
        <dbReference type="PROSITE" id="PS50835"/>
    </source>
</evidence>
<dbReference type="PANTHER" id="PTHR11860">
    <property type="entry name" value="POLYMERIC-IMMUNOGLOBULIN RECEPTOR"/>
    <property type="match status" value="1"/>
</dbReference>
<feature type="domain" description="Ig-like" evidence="4">
    <location>
        <begin position="21"/>
        <end position="123"/>
    </location>
</feature>
<dbReference type="InterPro" id="IPR013783">
    <property type="entry name" value="Ig-like_fold"/>
</dbReference>
<dbReference type="CDD" id="cd05716">
    <property type="entry name" value="IgV_pIgR_like"/>
    <property type="match status" value="1"/>
</dbReference>
<dbReference type="Proteomes" id="UP000261540">
    <property type="component" value="Unplaced"/>
</dbReference>